<dbReference type="Proteomes" id="UP000017836">
    <property type="component" value="Unassembled WGS sequence"/>
</dbReference>
<dbReference type="PANTHER" id="PTHR46310:SF4">
    <property type="entry name" value="OUTER ENVELOPE PROTEIN 64, MITOCHONDRIAL"/>
    <property type="match status" value="1"/>
</dbReference>
<feature type="transmembrane region" description="Helical" evidence="1">
    <location>
        <begin position="70"/>
        <end position="87"/>
    </location>
</feature>
<accession>U5D2R2</accession>
<dbReference type="SUPFAM" id="SSF75304">
    <property type="entry name" value="Amidase signature (AS) enzymes"/>
    <property type="match status" value="1"/>
</dbReference>
<evidence type="ECO:0000256" key="1">
    <source>
        <dbReference type="SAM" id="Phobius"/>
    </source>
</evidence>
<evidence type="ECO:0000313" key="2">
    <source>
        <dbReference type="EMBL" id="ERN14633.1"/>
    </source>
</evidence>
<dbReference type="AlphaFoldDB" id="U5D2R2"/>
<keyword evidence="1" id="KW-1133">Transmembrane helix</keyword>
<gene>
    <name evidence="2" type="ORF">AMTR_s00038p00190470</name>
</gene>
<dbReference type="PANTHER" id="PTHR46310">
    <property type="entry name" value="AMIDASE 1"/>
    <property type="match status" value="1"/>
</dbReference>
<dbReference type="eggNOG" id="KOG1211">
    <property type="taxonomic scope" value="Eukaryota"/>
</dbReference>
<proteinExistence type="predicted"/>
<dbReference type="Gramene" id="ERN14633">
    <property type="protein sequence ID" value="ERN14633"/>
    <property type="gene ID" value="AMTR_s00038p00190470"/>
</dbReference>
<dbReference type="Gene3D" id="3.90.1300.10">
    <property type="entry name" value="Amidase signature (AS) domain"/>
    <property type="match status" value="1"/>
</dbReference>
<protein>
    <submittedName>
        <fullName evidence="2">Uncharacterized protein</fullName>
    </submittedName>
</protein>
<keyword evidence="1" id="KW-0472">Membrane</keyword>
<evidence type="ECO:0000313" key="3">
    <source>
        <dbReference type="Proteomes" id="UP000017836"/>
    </source>
</evidence>
<dbReference type="InterPro" id="IPR036928">
    <property type="entry name" value="AS_sf"/>
</dbReference>
<name>U5D2R2_AMBTC</name>
<keyword evidence="1" id="KW-0812">Transmembrane</keyword>
<sequence length="190" mass="21095">MGSTFSGYFHKASGHFCQFSKIKTPAHLTNKFERLFRKSLSHHSHVPMRYLIKLEIPKSLKLGKLSFSNPKVWIVIGIGVAGIVILSKRRRKNVVKEDFGAFIERFELLPSLQPPPPAARHLLSDLSFAVKDIFDVEGYITGFGNPDWKGSHEAAVRTAVAVSCLLKKGATCVGKTIMDELCLRCLGIEG</sequence>
<dbReference type="STRING" id="13333.U5D2R2"/>
<reference evidence="3" key="1">
    <citation type="journal article" date="2013" name="Science">
        <title>The Amborella genome and the evolution of flowering plants.</title>
        <authorList>
            <consortium name="Amborella Genome Project"/>
        </authorList>
    </citation>
    <scope>NUCLEOTIDE SEQUENCE [LARGE SCALE GENOMIC DNA]</scope>
</reference>
<dbReference type="HOGENOM" id="CLU_1429834_0_0_1"/>
<organism evidence="2 3">
    <name type="scientific">Amborella trichopoda</name>
    <dbReference type="NCBI Taxonomy" id="13333"/>
    <lineage>
        <taxon>Eukaryota</taxon>
        <taxon>Viridiplantae</taxon>
        <taxon>Streptophyta</taxon>
        <taxon>Embryophyta</taxon>
        <taxon>Tracheophyta</taxon>
        <taxon>Spermatophyta</taxon>
        <taxon>Magnoliopsida</taxon>
        <taxon>Amborellales</taxon>
        <taxon>Amborellaceae</taxon>
        <taxon>Amborella</taxon>
    </lineage>
</organism>
<dbReference type="EMBL" id="KI392532">
    <property type="protein sequence ID" value="ERN14633.1"/>
    <property type="molecule type" value="Genomic_DNA"/>
</dbReference>
<keyword evidence="3" id="KW-1185">Reference proteome</keyword>